<protein>
    <submittedName>
        <fullName evidence="1">Uncharacterized protein</fullName>
    </submittedName>
</protein>
<proteinExistence type="predicted"/>
<dbReference type="EMBL" id="CAKJVB030000394">
    <property type="protein sequence ID" value="CAH1234659.1"/>
    <property type="molecule type" value="Genomic_DNA"/>
</dbReference>
<comment type="caution">
    <text evidence="1">The sequence shown here is derived from an EMBL/GenBank/DDBJ whole genome shotgun (WGS) entry which is preliminary data.</text>
</comment>
<evidence type="ECO:0000313" key="1">
    <source>
        <dbReference type="EMBL" id="CAH1234659.1"/>
    </source>
</evidence>
<organism evidence="1 2">
    <name type="scientific">Diabrotica balteata</name>
    <name type="common">Banded cucumber beetle</name>
    <dbReference type="NCBI Taxonomy" id="107213"/>
    <lineage>
        <taxon>Eukaryota</taxon>
        <taxon>Metazoa</taxon>
        <taxon>Ecdysozoa</taxon>
        <taxon>Arthropoda</taxon>
        <taxon>Hexapoda</taxon>
        <taxon>Insecta</taxon>
        <taxon>Pterygota</taxon>
        <taxon>Neoptera</taxon>
        <taxon>Endopterygota</taxon>
        <taxon>Coleoptera</taxon>
        <taxon>Polyphaga</taxon>
        <taxon>Cucujiformia</taxon>
        <taxon>Chrysomeloidea</taxon>
        <taxon>Chrysomelidae</taxon>
        <taxon>Galerucinae</taxon>
        <taxon>Diabroticina</taxon>
        <taxon>Diabroticites</taxon>
        <taxon>Diabrotica</taxon>
    </lineage>
</organism>
<dbReference type="Proteomes" id="UP001153709">
    <property type="component" value="Unassembled WGS sequence"/>
</dbReference>
<keyword evidence="2" id="KW-1185">Reference proteome</keyword>
<evidence type="ECO:0000313" key="2">
    <source>
        <dbReference type="Proteomes" id="UP001153709"/>
    </source>
</evidence>
<sequence>MFSKILHSQTHSLHASYAVSLELAKAKKPFTDGNLIKKCAVEMAKAFDDSKMAEKFESVPLSHQTIQRRIVAMGEQVEKSMLSLVKKSSYFSLCLDESTDQTDVSQLLIFVRTTFDDFTSKEELFDICPLYGTTKGKDIYKAVKKTVDRIGGFDKSSAIATDGAPSMTGKKIGLVDLLRENGLTCSTIHCIIHQGALCGKSVKEDQVFQTVIKIINVIRGGNRSLLHRQLKQFLVKTERKSLHSSTNTFHLTQLNWKRTTIDDQPPNLQLELCDLQADMFLITRQEKGPEFFKLLSTGEIPKPARFWTENDVRLE</sequence>
<reference evidence="1" key="1">
    <citation type="submission" date="2022-01" db="EMBL/GenBank/DDBJ databases">
        <authorList>
            <person name="King R."/>
        </authorList>
    </citation>
    <scope>NUCLEOTIDE SEQUENCE</scope>
</reference>
<name>A0A9P0E243_DIABA</name>
<dbReference type="OrthoDB" id="6623314at2759"/>
<accession>A0A9P0E243</accession>
<gene>
    <name evidence="1" type="ORF">DIABBA_LOCUS150</name>
</gene>
<dbReference type="AlphaFoldDB" id="A0A9P0E243"/>
<dbReference type="PANTHER" id="PTHR45913">
    <property type="entry name" value="EPM2A-INTERACTING PROTEIN 1"/>
    <property type="match status" value="1"/>
</dbReference>
<dbReference type="PANTHER" id="PTHR45913:SF20">
    <property type="entry name" value="GENERAL TRANSCRIPTION FACTOR II-I REPEAT DOMAIN-CONTAINING PROTEIN 2"/>
    <property type="match status" value="1"/>
</dbReference>